<name>A0A0D2G8E1_9BACT</name>
<dbReference type="AlphaFoldDB" id="A0A0D2G8E1"/>
<protein>
    <submittedName>
        <fullName evidence="1">Uncharacterized protein</fullName>
    </submittedName>
</protein>
<evidence type="ECO:0000313" key="2">
    <source>
        <dbReference type="Proteomes" id="UP000032233"/>
    </source>
</evidence>
<dbReference type="EMBL" id="AZAC01000067">
    <property type="protein sequence ID" value="KIX11217.1"/>
    <property type="molecule type" value="Genomic_DNA"/>
</dbReference>
<gene>
    <name evidence="1" type="ORF">X474_25490</name>
</gene>
<comment type="caution">
    <text evidence="1">The sequence shown here is derived from an EMBL/GenBank/DDBJ whole genome shotgun (WGS) entry which is preliminary data.</text>
</comment>
<dbReference type="STRING" id="1429043.X474_25490"/>
<accession>A0A0D2G8E1</accession>
<reference evidence="1 2" key="1">
    <citation type="submission" date="2013-11" db="EMBL/GenBank/DDBJ databases">
        <title>Metagenomic analysis of a methanogenic consortium involved in long chain n-alkane degradation.</title>
        <authorList>
            <person name="Davidova I.A."/>
            <person name="Callaghan A.V."/>
            <person name="Wawrik B."/>
            <person name="Pruitt S."/>
            <person name="Marks C."/>
            <person name="Duncan K.E."/>
            <person name="Suflita J.M."/>
        </authorList>
    </citation>
    <scope>NUCLEOTIDE SEQUENCE [LARGE SCALE GENOMIC DNA]</scope>
    <source>
        <strain evidence="1 2">SPR</strain>
    </source>
</reference>
<dbReference type="InParanoid" id="A0A0D2G8E1"/>
<evidence type="ECO:0000313" key="1">
    <source>
        <dbReference type="EMBL" id="KIX11217.1"/>
    </source>
</evidence>
<dbReference type="Proteomes" id="UP000032233">
    <property type="component" value="Unassembled WGS sequence"/>
</dbReference>
<organism evidence="1 2">
    <name type="scientific">Dethiosulfatarculus sandiegensis</name>
    <dbReference type="NCBI Taxonomy" id="1429043"/>
    <lineage>
        <taxon>Bacteria</taxon>
        <taxon>Pseudomonadati</taxon>
        <taxon>Thermodesulfobacteriota</taxon>
        <taxon>Desulfarculia</taxon>
        <taxon>Desulfarculales</taxon>
        <taxon>Desulfarculaceae</taxon>
        <taxon>Dethiosulfatarculus</taxon>
    </lineage>
</organism>
<proteinExistence type="predicted"/>
<sequence length="49" mass="5812">MPRNGPCLISGHFFTCFKIVLIYCENRAAPFLAKTKAKPYNWAWLLFWF</sequence>
<keyword evidence="2" id="KW-1185">Reference proteome</keyword>